<dbReference type="PANTHER" id="PTHR30050:SF4">
    <property type="entry name" value="ATP-BINDING PROTEIN RV3427C IN INSERTION SEQUENCE-RELATED"/>
    <property type="match status" value="1"/>
</dbReference>
<dbReference type="InterPro" id="IPR002611">
    <property type="entry name" value="IstB_ATP-bd"/>
</dbReference>
<evidence type="ECO:0000313" key="3">
    <source>
        <dbReference type="Proteomes" id="UP000016638"/>
    </source>
</evidence>
<dbReference type="PATRIC" id="fig|1125712.3.peg.599"/>
<reference evidence="2 3" key="1">
    <citation type="submission" date="2013-08" db="EMBL/GenBank/DDBJ databases">
        <authorList>
            <person name="Durkin A.S."/>
            <person name="Haft D.R."/>
            <person name="McCorrison J."/>
            <person name="Torralba M."/>
            <person name="Gillis M."/>
            <person name="Haft D.H."/>
            <person name="Methe B."/>
            <person name="Sutton G."/>
            <person name="Nelson K.E."/>
        </authorList>
    </citation>
    <scope>NUCLEOTIDE SEQUENCE [LARGE SCALE GENOMIC DNA]</scope>
    <source>
        <strain evidence="2 3">F0195</strain>
    </source>
</reference>
<keyword evidence="2" id="KW-0067">ATP-binding</keyword>
<evidence type="ECO:0000259" key="1">
    <source>
        <dbReference type="Pfam" id="PF01695"/>
    </source>
</evidence>
<proteinExistence type="predicted"/>
<keyword evidence="3" id="KW-1185">Reference proteome</keyword>
<dbReference type="Proteomes" id="UP000016638">
    <property type="component" value="Unassembled WGS sequence"/>
</dbReference>
<dbReference type="Pfam" id="PF01695">
    <property type="entry name" value="IstB_IS21"/>
    <property type="match status" value="1"/>
</dbReference>
<dbReference type="Gene3D" id="3.40.50.300">
    <property type="entry name" value="P-loop containing nucleotide triphosphate hydrolases"/>
    <property type="match status" value="1"/>
</dbReference>
<dbReference type="AlphaFoldDB" id="U2V393"/>
<evidence type="ECO:0000313" key="2">
    <source>
        <dbReference type="EMBL" id="ERL09807.1"/>
    </source>
</evidence>
<gene>
    <name evidence="2" type="ORF">HMPREF1316_1537</name>
</gene>
<comment type="caution">
    <text evidence="2">The sequence shown here is derived from an EMBL/GenBank/DDBJ whole genome shotgun (WGS) entry which is preliminary data.</text>
</comment>
<dbReference type="GO" id="GO:0006260">
    <property type="term" value="P:DNA replication"/>
    <property type="evidence" value="ECO:0007669"/>
    <property type="project" value="TreeGrafter"/>
</dbReference>
<keyword evidence="2" id="KW-0547">Nucleotide-binding</keyword>
<dbReference type="EMBL" id="AWEZ01000020">
    <property type="protein sequence ID" value="ERL09807.1"/>
    <property type="molecule type" value="Genomic_DNA"/>
</dbReference>
<protein>
    <submittedName>
        <fullName evidence="2">IstB-like ATP-binding protein</fullName>
    </submittedName>
</protein>
<name>U2V393_9ACTN</name>
<dbReference type="STRING" id="1125712.HMPREF1316_1537"/>
<dbReference type="eggNOG" id="COG1484">
    <property type="taxonomic scope" value="Bacteria"/>
</dbReference>
<dbReference type="InterPro" id="IPR027417">
    <property type="entry name" value="P-loop_NTPase"/>
</dbReference>
<dbReference type="SUPFAM" id="SSF52540">
    <property type="entry name" value="P-loop containing nucleoside triphosphate hydrolases"/>
    <property type="match status" value="1"/>
</dbReference>
<accession>U2V393</accession>
<feature type="domain" description="IstB-like ATP-binding" evidence="1">
    <location>
        <begin position="79"/>
        <end position="223"/>
    </location>
</feature>
<dbReference type="PANTHER" id="PTHR30050">
    <property type="entry name" value="CHROMOSOMAL REPLICATION INITIATOR PROTEIN DNAA"/>
    <property type="match status" value="1"/>
</dbReference>
<dbReference type="GO" id="GO:0005524">
    <property type="term" value="F:ATP binding"/>
    <property type="evidence" value="ECO:0007669"/>
    <property type="project" value="UniProtKB-KW"/>
</dbReference>
<sequence length="225" mass="25128">MELRARTLDVAGRTIFAGYEPCQCDGAVRQREADGRAEADAAERERYERRRRAYERAGIMPRYSDAEHPMAHECAELAEGGSNLYICGGVGTGKTMLAAVTSRTLVDHGVRVRLSSMWKILDAIKDGFKDGSDPLPEYQRVRCLVLDDLGKESPTDFALERIFALVDERYNRMLPTIVTTQYKPGMLIERLAKNGDKDTAIAVVSRLRDGCEVVELGGRDRRLDG</sequence>
<organism evidence="2 3">
    <name type="scientific">Olsenella profusa F0195</name>
    <dbReference type="NCBI Taxonomy" id="1125712"/>
    <lineage>
        <taxon>Bacteria</taxon>
        <taxon>Bacillati</taxon>
        <taxon>Actinomycetota</taxon>
        <taxon>Coriobacteriia</taxon>
        <taxon>Coriobacteriales</taxon>
        <taxon>Atopobiaceae</taxon>
        <taxon>Olsenella</taxon>
    </lineage>
</organism>